<name>A0A510Y6U8_MARHA</name>
<evidence type="ECO:0000256" key="2">
    <source>
        <dbReference type="SAM" id="SignalP"/>
    </source>
</evidence>
<evidence type="ECO:0000313" key="3">
    <source>
        <dbReference type="EMBL" id="GEK59086.1"/>
    </source>
</evidence>
<keyword evidence="2" id="KW-0732">Signal</keyword>
<protein>
    <submittedName>
        <fullName evidence="3">ABC transporter substrate-binding protein</fullName>
    </submittedName>
</protein>
<comment type="similarity">
    <text evidence="1">Belongs to the UPF0065 (bug) family.</text>
</comment>
<dbReference type="PROSITE" id="PS51257">
    <property type="entry name" value="PROKAR_LIPOPROTEIN"/>
    <property type="match status" value="1"/>
</dbReference>
<comment type="caution">
    <text evidence="3">The sequence shown here is derived from an EMBL/GenBank/DDBJ whole genome shotgun (WGS) entry which is preliminary data.</text>
</comment>
<dbReference type="InterPro" id="IPR005064">
    <property type="entry name" value="BUG"/>
</dbReference>
<reference evidence="3 4" key="1">
    <citation type="submission" date="2019-07" db="EMBL/GenBank/DDBJ databases">
        <title>Whole genome shotgun sequence of Marinococcus halophilus NBRC 102359.</title>
        <authorList>
            <person name="Hosoyama A."/>
            <person name="Uohara A."/>
            <person name="Ohji S."/>
            <person name="Ichikawa N."/>
        </authorList>
    </citation>
    <scope>NUCLEOTIDE SEQUENCE [LARGE SCALE GENOMIC DNA]</scope>
    <source>
        <strain evidence="3 4">NBRC 102359</strain>
    </source>
</reference>
<dbReference type="Gene3D" id="3.40.190.150">
    <property type="entry name" value="Bordetella uptake gene, domain 1"/>
    <property type="match status" value="1"/>
</dbReference>
<dbReference type="Gene3D" id="3.40.190.10">
    <property type="entry name" value="Periplasmic binding protein-like II"/>
    <property type="match status" value="1"/>
</dbReference>
<dbReference type="PIRSF" id="PIRSF017082">
    <property type="entry name" value="YflP"/>
    <property type="match status" value="1"/>
</dbReference>
<dbReference type="SUPFAM" id="SSF53850">
    <property type="entry name" value="Periplasmic binding protein-like II"/>
    <property type="match status" value="1"/>
</dbReference>
<dbReference type="PANTHER" id="PTHR42928">
    <property type="entry name" value="TRICARBOXYLATE-BINDING PROTEIN"/>
    <property type="match status" value="1"/>
</dbReference>
<gene>
    <name evidence="3" type="ORF">MHA01_19910</name>
</gene>
<keyword evidence="4" id="KW-1185">Reference proteome</keyword>
<dbReference type="CDD" id="cd07012">
    <property type="entry name" value="PBP2_Bug_TTT"/>
    <property type="match status" value="1"/>
</dbReference>
<evidence type="ECO:0000256" key="1">
    <source>
        <dbReference type="ARBA" id="ARBA00006987"/>
    </source>
</evidence>
<feature type="signal peptide" evidence="2">
    <location>
        <begin position="1"/>
        <end position="22"/>
    </location>
</feature>
<dbReference type="PANTHER" id="PTHR42928:SF5">
    <property type="entry name" value="BLR1237 PROTEIN"/>
    <property type="match status" value="1"/>
</dbReference>
<dbReference type="InterPro" id="IPR042100">
    <property type="entry name" value="Bug_dom1"/>
</dbReference>
<evidence type="ECO:0000313" key="4">
    <source>
        <dbReference type="Proteomes" id="UP000321051"/>
    </source>
</evidence>
<feature type="chain" id="PRO_5039137588" evidence="2">
    <location>
        <begin position="23"/>
        <end position="325"/>
    </location>
</feature>
<sequence>MKGISLLFFSLLLLLSSCSNQNADSSGSDFSGGPLTFIVPTAAGGGTDIVTRSLGSMMEEEMDRGIGVENIPGGSNAIGMIEGANADPNGKTVTMVVAELAMLNDLGLADISPDDYKPVAMVNLDPAAITVPADAPYDTLEEFIAYAKEHPDEIKIGNSGTGSIWHIASEAMGSETNTSYTNVPYEGAGPAVTALAGGHVDAVTVSAAEVLPQVESGEFKTLAVMSEERVEAMPDVPTFEEEGYDLGTVGTWRGLCVPVDTPEQTVDKLEKSILETADSKEFEEFMNDGGYGLEIKDSEEFQAFLNEQSEFFDEMLTELDMKQEQ</sequence>
<dbReference type="RefSeq" id="WP_158219163.1">
    <property type="nucleotide sequence ID" value="NZ_BJUN01000010.1"/>
</dbReference>
<dbReference type="STRING" id="1371.GCA_900166605_01613"/>
<proteinExistence type="inferred from homology"/>
<dbReference type="Pfam" id="PF03401">
    <property type="entry name" value="TctC"/>
    <property type="match status" value="1"/>
</dbReference>
<accession>A0A510Y6U8</accession>
<dbReference type="Proteomes" id="UP000321051">
    <property type="component" value="Unassembled WGS sequence"/>
</dbReference>
<organism evidence="3 4">
    <name type="scientific">Marinococcus halophilus</name>
    <dbReference type="NCBI Taxonomy" id="1371"/>
    <lineage>
        <taxon>Bacteria</taxon>
        <taxon>Bacillati</taxon>
        <taxon>Bacillota</taxon>
        <taxon>Bacilli</taxon>
        <taxon>Bacillales</taxon>
        <taxon>Bacillaceae</taxon>
        <taxon>Marinococcus</taxon>
    </lineage>
</organism>
<dbReference type="AlphaFoldDB" id="A0A510Y6U8"/>
<dbReference type="EMBL" id="BJUN01000010">
    <property type="protein sequence ID" value="GEK59086.1"/>
    <property type="molecule type" value="Genomic_DNA"/>
</dbReference>